<protein>
    <recommendedName>
        <fullName evidence="4">Response regulatory domain-containing protein</fullName>
    </recommendedName>
</protein>
<dbReference type="Gene3D" id="3.40.50.2300">
    <property type="match status" value="1"/>
</dbReference>
<sequence>MSNNPSSTGVEPHDTAPSEQPPLASTSQLQPSPSGHQQSKTSPPSSGELKYLIVEDNMVNRKVMEKLLGKLGLEGQFHMATNGQEGIDAYKKNPLQCRLIFMDIAMPIKGGTEASKEIRDYEREHGLSPAVIVGMHPRMIVGKQFDSQFERFKNEFGMDGAIEKPVSTDALKSVIEKWPV</sequence>
<dbReference type="GO" id="GO:0000160">
    <property type="term" value="P:phosphorelay signal transduction system"/>
    <property type="evidence" value="ECO:0007669"/>
    <property type="project" value="InterPro"/>
</dbReference>
<dbReference type="PANTHER" id="PTHR43719:SF28">
    <property type="entry name" value="PEROXIDE STRESS-ACTIVATED HISTIDINE KINASE MAK1-RELATED"/>
    <property type="match status" value="1"/>
</dbReference>
<evidence type="ECO:0000313" key="5">
    <source>
        <dbReference type="EMBL" id="KAJ4177061.1"/>
    </source>
</evidence>
<dbReference type="InterPro" id="IPR050956">
    <property type="entry name" value="2C_system_His_kinase"/>
</dbReference>
<evidence type="ECO:0000256" key="1">
    <source>
        <dbReference type="ARBA" id="ARBA00022553"/>
    </source>
</evidence>
<proteinExistence type="predicted"/>
<gene>
    <name evidence="5" type="ORF">NW755_014060</name>
</gene>
<dbReference type="SUPFAM" id="SSF52172">
    <property type="entry name" value="CheY-like"/>
    <property type="match status" value="1"/>
</dbReference>
<dbReference type="AlphaFoldDB" id="A0A9W8QUV1"/>
<dbReference type="Proteomes" id="UP001152087">
    <property type="component" value="Unassembled WGS sequence"/>
</dbReference>
<keyword evidence="6" id="KW-1185">Reference proteome</keyword>
<dbReference type="InterPro" id="IPR011006">
    <property type="entry name" value="CheY-like_superfamily"/>
</dbReference>
<evidence type="ECO:0000256" key="2">
    <source>
        <dbReference type="PROSITE-ProRule" id="PRU00169"/>
    </source>
</evidence>
<feature type="compositionally biased region" description="Polar residues" evidence="3">
    <location>
        <begin position="23"/>
        <end position="45"/>
    </location>
</feature>
<reference evidence="5" key="1">
    <citation type="submission" date="2022-09" db="EMBL/GenBank/DDBJ databases">
        <title>Fusarium specimens isolated from Avocado Roots.</title>
        <authorList>
            <person name="Stajich J."/>
            <person name="Roper C."/>
            <person name="Heimlech-Rivalta G."/>
        </authorList>
    </citation>
    <scope>NUCLEOTIDE SEQUENCE</scope>
    <source>
        <strain evidence="5">A02</strain>
    </source>
</reference>
<comment type="caution">
    <text evidence="5">The sequence shown here is derived from an EMBL/GenBank/DDBJ whole genome shotgun (WGS) entry which is preliminary data.</text>
</comment>
<dbReference type="OrthoDB" id="303614at2759"/>
<dbReference type="Pfam" id="PF00072">
    <property type="entry name" value="Response_reg"/>
    <property type="match status" value="1"/>
</dbReference>
<evidence type="ECO:0000313" key="6">
    <source>
        <dbReference type="Proteomes" id="UP001152087"/>
    </source>
</evidence>
<dbReference type="EMBL" id="JAOQAV010000131">
    <property type="protein sequence ID" value="KAJ4177061.1"/>
    <property type="molecule type" value="Genomic_DNA"/>
</dbReference>
<keyword evidence="1 2" id="KW-0597">Phosphoprotein</keyword>
<evidence type="ECO:0000259" key="4">
    <source>
        <dbReference type="PROSITE" id="PS50110"/>
    </source>
</evidence>
<dbReference type="SMART" id="SM00448">
    <property type="entry name" value="REC"/>
    <property type="match status" value="1"/>
</dbReference>
<name>A0A9W8QUV1_9HYPO</name>
<dbReference type="CDD" id="cd17546">
    <property type="entry name" value="REC_hyHK_CKI1_RcsC-like"/>
    <property type="match status" value="1"/>
</dbReference>
<feature type="region of interest" description="Disordered" evidence="3">
    <location>
        <begin position="1"/>
        <end position="47"/>
    </location>
</feature>
<dbReference type="PROSITE" id="PS50110">
    <property type="entry name" value="RESPONSE_REGULATORY"/>
    <property type="match status" value="1"/>
</dbReference>
<evidence type="ECO:0000256" key="3">
    <source>
        <dbReference type="SAM" id="MobiDB-lite"/>
    </source>
</evidence>
<feature type="modified residue" description="4-aspartylphosphate" evidence="2">
    <location>
        <position position="103"/>
    </location>
</feature>
<organism evidence="5 6">
    <name type="scientific">Fusarium falciforme</name>
    <dbReference type="NCBI Taxonomy" id="195108"/>
    <lineage>
        <taxon>Eukaryota</taxon>
        <taxon>Fungi</taxon>
        <taxon>Dikarya</taxon>
        <taxon>Ascomycota</taxon>
        <taxon>Pezizomycotina</taxon>
        <taxon>Sordariomycetes</taxon>
        <taxon>Hypocreomycetidae</taxon>
        <taxon>Hypocreales</taxon>
        <taxon>Nectriaceae</taxon>
        <taxon>Fusarium</taxon>
        <taxon>Fusarium solani species complex</taxon>
    </lineage>
</organism>
<dbReference type="InterPro" id="IPR001789">
    <property type="entry name" value="Sig_transdc_resp-reg_receiver"/>
</dbReference>
<dbReference type="PANTHER" id="PTHR43719">
    <property type="entry name" value="TWO-COMPONENT HISTIDINE KINASE"/>
    <property type="match status" value="1"/>
</dbReference>
<feature type="domain" description="Response regulatory" evidence="4">
    <location>
        <begin position="50"/>
        <end position="179"/>
    </location>
</feature>
<accession>A0A9W8QUV1</accession>